<keyword evidence="3" id="KW-1185">Reference proteome</keyword>
<comment type="caution">
    <text evidence="2">The sequence shown here is derived from an EMBL/GenBank/DDBJ whole genome shotgun (WGS) entry which is preliminary data.</text>
</comment>
<dbReference type="EMBL" id="JADDUM010000148">
    <property type="protein sequence ID" value="MBE8592772.1"/>
    <property type="molecule type" value="Genomic_DNA"/>
</dbReference>
<evidence type="ECO:0000313" key="3">
    <source>
        <dbReference type="Proteomes" id="UP000613075"/>
    </source>
</evidence>
<gene>
    <name evidence="2" type="ORF">IQK56_18625</name>
</gene>
<dbReference type="RefSeq" id="WP_193863443.1">
    <property type="nucleotide sequence ID" value="NZ_JADDUM010000148.1"/>
</dbReference>
<organism evidence="2 3">
    <name type="scientific">Pseudomonas cyclaminis</name>
    <dbReference type="NCBI Taxonomy" id="2781239"/>
    <lineage>
        <taxon>Bacteria</taxon>
        <taxon>Pseudomonadati</taxon>
        <taxon>Pseudomonadota</taxon>
        <taxon>Gammaproteobacteria</taxon>
        <taxon>Pseudomonadales</taxon>
        <taxon>Pseudomonadaceae</taxon>
        <taxon>Pseudomonas</taxon>
    </lineage>
</organism>
<evidence type="ECO:0000259" key="1">
    <source>
        <dbReference type="PROSITE" id="PS50878"/>
    </source>
</evidence>
<dbReference type="Proteomes" id="UP000613075">
    <property type="component" value="Unassembled WGS sequence"/>
</dbReference>
<dbReference type="InterPro" id="IPR000477">
    <property type="entry name" value="RT_dom"/>
</dbReference>
<dbReference type="InterPro" id="IPR043502">
    <property type="entry name" value="DNA/RNA_pol_sf"/>
</dbReference>
<dbReference type="SUPFAM" id="SSF56672">
    <property type="entry name" value="DNA/RNA polymerases"/>
    <property type="match status" value="1"/>
</dbReference>
<proteinExistence type="predicted"/>
<feature type="domain" description="Reverse transcriptase" evidence="1">
    <location>
        <begin position="54"/>
        <end position="343"/>
    </location>
</feature>
<reference evidence="2 3" key="1">
    <citation type="submission" date="2020-10" db="EMBL/GenBank/DDBJ databases">
        <title>The draft genomes of Cyclamen pathogen Pseudomonas sp.</title>
        <authorList>
            <person name="Fujikawa T."/>
            <person name="Sawada H."/>
        </authorList>
    </citation>
    <scope>NUCLEOTIDE SEQUENCE [LARGE SCALE GENOMIC DNA]</scope>
    <source>
        <strain evidence="2 3">MAFF 301449</strain>
    </source>
</reference>
<sequence length="659" mass="76333">MIGNMRRVHKEDYSRILLTETCPYEVPVLFSNLGFYWHIKKYRDDRSDISNVIEYLFTGHEHSEYSIPLMYKIRKDDDSFRTLALLHPGAQMKFVDLYQVFDQQILMECRKSLFSIRFPVKIASKYYIKNPKQNISKYRTKNIANTGDESRHKFLSSYFSYGGYTRLYKFFDSQEFLRLEQRFSSFWSLDISKCFDSIYTHSITWALKTKIYSKQHSNVKNSLGSVFDRVMQACNYNETAGIVIGPETSRIFAELIFQEIDQVIEKQLFDEGLVHGDSYVIRRYVDDIFIFTTNESDTLKISKVVAACFKEYKLNLNSSKTVKASRPFVTQKTKSLTLVKSTLARLTDSLTGRGDQEGSRTFVPRRIINRNKLKVSFLNDIKSACIGEHGAYELACGYVISALCNLLTKVTEANIGRVFDDTENKSKYSDFFHIVIELMFHFYTVSPSHKGSVRIYTASTLACSFFEAHMVEDVNAIKSLIYILGSEFFQSSDFIKLQRNKDYTLLEALNLLISLKNLGDDFSLPRETLSSIIDMKNGRDLSYFETITLLYYIGSSNLYPQIKNLVIKSIKRKLLDLNDIRQDAEKTYLLMDVLTCPNIDNQLKDSLIEKLLKQVTHKVPSQAETVDARCKISKFPWFVSWNGAELLTLLEKKELLKSY</sequence>
<protein>
    <submittedName>
        <fullName evidence="2">RNA-directed DNA polymerase</fullName>
    </submittedName>
</protein>
<accession>A0ABR9SV16</accession>
<name>A0ABR9SV16_9PSED</name>
<keyword evidence="2" id="KW-0808">Transferase</keyword>
<dbReference type="CDD" id="cd01646">
    <property type="entry name" value="RT_Bac_retron_I"/>
    <property type="match status" value="1"/>
</dbReference>
<dbReference type="Pfam" id="PF00078">
    <property type="entry name" value="RVT_1"/>
    <property type="match status" value="1"/>
</dbReference>
<evidence type="ECO:0000313" key="2">
    <source>
        <dbReference type="EMBL" id="MBE8592772.1"/>
    </source>
</evidence>
<dbReference type="NCBIfam" id="NF041748">
    <property type="entry name" value="Drt3b"/>
    <property type="match status" value="1"/>
</dbReference>
<keyword evidence="2" id="KW-0695">RNA-directed DNA polymerase</keyword>
<dbReference type="PROSITE" id="PS50878">
    <property type="entry name" value="RT_POL"/>
    <property type="match status" value="1"/>
</dbReference>
<dbReference type="GO" id="GO:0003964">
    <property type="term" value="F:RNA-directed DNA polymerase activity"/>
    <property type="evidence" value="ECO:0007669"/>
    <property type="project" value="UniProtKB-KW"/>
</dbReference>
<keyword evidence="2" id="KW-0548">Nucleotidyltransferase</keyword>